<organism evidence="2 3">
    <name type="scientific">Pedobacter segetis</name>
    <dbReference type="NCBI Taxonomy" id="2793069"/>
    <lineage>
        <taxon>Bacteria</taxon>
        <taxon>Pseudomonadati</taxon>
        <taxon>Bacteroidota</taxon>
        <taxon>Sphingobacteriia</taxon>
        <taxon>Sphingobacteriales</taxon>
        <taxon>Sphingobacteriaceae</taxon>
        <taxon>Pedobacter</taxon>
    </lineage>
</organism>
<dbReference type="PROSITE" id="PS51257">
    <property type="entry name" value="PROKAR_LIPOPROTEIN"/>
    <property type="match status" value="1"/>
</dbReference>
<dbReference type="EMBL" id="JAEHFY010000007">
    <property type="protein sequence ID" value="MBK0382523.1"/>
    <property type="molecule type" value="Genomic_DNA"/>
</dbReference>
<comment type="caution">
    <text evidence="2">The sequence shown here is derived from an EMBL/GenBank/DDBJ whole genome shotgun (WGS) entry which is preliminary data.</text>
</comment>
<evidence type="ECO:0000313" key="3">
    <source>
        <dbReference type="Proteomes" id="UP000660024"/>
    </source>
</evidence>
<dbReference type="InterPro" id="IPR021782">
    <property type="entry name" value="DUF3347"/>
</dbReference>
<sequence length="178" mass="19513">MKKSILTMALATIMISACNQTDKKSESNTSANTGKSVAIKSPIMANYLAIGDALANDDGAKAADAGKALKESFGSLDESKLNAEQKSAYDKIKSDAIENAEHIGENADKIEHQREHFKMLSEDIYIVTKVIDPSQKFYKITCPMYKNGSYWLSSTKEVKNPFLGEKMDTCGTIDETIN</sequence>
<evidence type="ECO:0000259" key="1">
    <source>
        <dbReference type="Pfam" id="PF11827"/>
    </source>
</evidence>
<reference evidence="2 3" key="1">
    <citation type="submission" date="2020-12" db="EMBL/GenBank/DDBJ databases">
        <title>Bacterial novel species Pedobacter sp. SD-b isolated from soil.</title>
        <authorList>
            <person name="Jung H.-Y."/>
        </authorList>
    </citation>
    <scope>NUCLEOTIDE SEQUENCE [LARGE SCALE GENOMIC DNA]</scope>
    <source>
        <strain evidence="2 3">SD-b</strain>
    </source>
</reference>
<feature type="domain" description="DUF3347" evidence="1">
    <location>
        <begin position="43"/>
        <end position="135"/>
    </location>
</feature>
<keyword evidence="3" id="KW-1185">Reference proteome</keyword>
<gene>
    <name evidence="2" type="ORF">I5M32_06065</name>
</gene>
<proteinExistence type="predicted"/>
<dbReference type="RefSeq" id="WP_200585305.1">
    <property type="nucleotide sequence ID" value="NZ_JAEHFY010000007.1"/>
</dbReference>
<evidence type="ECO:0000313" key="2">
    <source>
        <dbReference type="EMBL" id="MBK0382523.1"/>
    </source>
</evidence>
<accession>A0ABS1BI54</accession>
<dbReference type="Pfam" id="PF11827">
    <property type="entry name" value="DUF3347"/>
    <property type="match status" value="1"/>
</dbReference>
<dbReference type="Proteomes" id="UP000660024">
    <property type="component" value="Unassembled WGS sequence"/>
</dbReference>
<name>A0ABS1BI54_9SPHI</name>
<protein>
    <submittedName>
        <fullName evidence="2">DUF3347 domain-containing protein</fullName>
    </submittedName>
</protein>